<keyword evidence="4" id="KW-1185">Reference proteome</keyword>
<dbReference type="OrthoDB" id="1938099at2"/>
<accession>A0A2U3ALF5</accession>
<reference evidence="3 4" key="1">
    <citation type="submission" date="2018-05" db="EMBL/GenBank/DDBJ databases">
        <title>Kurthia sibirica genome sequence.</title>
        <authorList>
            <person name="Maclea K.S."/>
            <person name="Goen A.E."/>
        </authorList>
    </citation>
    <scope>NUCLEOTIDE SEQUENCE [LARGE SCALE GENOMIC DNA]</scope>
    <source>
        <strain evidence="3 4">ATCC 49154</strain>
    </source>
</reference>
<comment type="caution">
    <text evidence="3">The sequence shown here is derived from an EMBL/GenBank/DDBJ whole genome shotgun (WGS) entry which is preliminary data.</text>
</comment>
<dbReference type="EMBL" id="QFVR01000009">
    <property type="protein sequence ID" value="PWI25339.1"/>
    <property type="molecule type" value="Genomic_DNA"/>
</dbReference>
<evidence type="ECO:0000313" key="4">
    <source>
        <dbReference type="Proteomes" id="UP000245938"/>
    </source>
</evidence>
<dbReference type="InterPro" id="IPR013783">
    <property type="entry name" value="Ig-like_fold"/>
</dbReference>
<gene>
    <name evidence="3" type="ORF">DEX24_08335</name>
</gene>
<evidence type="ECO:0000313" key="3">
    <source>
        <dbReference type="EMBL" id="PWI25339.1"/>
    </source>
</evidence>
<dbReference type="Pfam" id="PF17936">
    <property type="entry name" value="Big_6"/>
    <property type="match status" value="2"/>
</dbReference>
<protein>
    <recommendedName>
        <fullName evidence="2">Bacterial Ig domain-containing protein</fullName>
    </recommendedName>
</protein>
<keyword evidence="1" id="KW-0175">Coiled coil</keyword>
<evidence type="ECO:0000259" key="2">
    <source>
        <dbReference type="Pfam" id="PF17936"/>
    </source>
</evidence>
<proteinExistence type="predicted"/>
<feature type="coiled-coil region" evidence="1">
    <location>
        <begin position="683"/>
        <end position="722"/>
    </location>
</feature>
<name>A0A2U3ALF5_9BACL</name>
<dbReference type="Proteomes" id="UP000245938">
    <property type="component" value="Unassembled WGS sequence"/>
</dbReference>
<dbReference type="InterPro" id="IPR041498">
    <property type="entry name" value="Big_6"/>
</dbReference>
<organism evidence="3 4">
    <name type="scientific">Kurthia sibirica</name>
    <dbReference type="NCBI Taxonomy" id="202750"/>
    <lineage>
        <taxon>Bacteria</taxon>
        <taxon>Bacillati</taxon>
        <taxon>Bacillota</taxon>
        <taxon>Bacilli</taxon>
        <taxon>Bacillales</taxon>
        <taxon>Caryophanaceae</taxon>
        <taxon>Kurthia</taxon>
    </lineage>
</organism>
<feature type="domain" description="Bacterial Ig" evidence="2">
    <location>
        <begin position="1245"/>
        <end position="1318"/>
    </location>
</feature>
<dbReference type="Gene3D" id="2.60.40.10">
    <property type="entry name" value="Immunoglobulins"/>
    <property type="match status" value="2"/>
</dbReference>
<feature type="domain" description="Bacterial Ig" evidence="2">
    <location>
        <begin position="1328"/>
        <end position="1400"/>
    </location>
</feature>
<sequence>MKKIISKVLTYLMVFILMMSATVVSIQPVVASAEETTTVTSFKTTLADRTTKSDRLTFDVWAKNSENEKLSTNQIIVTNNDKKVAVNWDDSEKTSYTLELVNGINNVKIVITNESETLTKNYQITQLPAENGDHIGDYIMSVDGFTVGLGYIIEPTRMPIYKGQTAAQLLVEQLDKNGFTYTSTGTPTNGFYLASITKKEGSIYDVGVNIPQEIENLNLDIDPDDHSKSLGEFDFNNMSGWMYKLNNVFPNVGFADSYLQSDDVMTVQFTVAYGAELGGGWGSQSFDLVNRDEITKQLAYINSAGAYKDEFLANEDIQKAYDESYKLMAKFGISQEDLNAAENNLTTAVAKVAESKIDTLSAEITEANFADVQKIIEFIENTTEKQKLIFRNIEKYKSAKLIYDQFLSVDELKKSIEKLSEVENLSIEKDLKEVVALTKKYKELSDDFKTKVTNYLIFETIKNQMDQLLNESVTKIIKDITNLPSDELLTLEDELKILAIDKEIQVLDDNSKALITNIDRLQDSKKQMIVLQDNKKVADVIDKINQLPATDQLILDNETAIKDARNSYNQLSTTLRTRVTNLTLLTAAENKITWFKSINTLITNISKLPEVGKLDFSYQTTLKTYRTTYNAMDEIQKSKIKNYEKLQQLEARLIEIAPVKVVEDLLNSLPTASNTKLTDKEKIEAARKEFTALSEEFQKLVRANYTKKLVDAENKLNTLVLEDTIKQTMNTIESLATKEKITFEDLPVIQQLRETYKGLSTESKLKITNYSAFLEVEKKLAKLQAEITKVDTLIADLPVVDKITLNDEQAIRDVKKVVDALSEIEKQQLKGKNREKLVAVVNKVEELLSKQRVNEVIALIDSLPEPTKVTLKDEVKIKNTRNQYLALQAEEQALVKNASKLDILEGTIESIKTFAFNSEITYVNNLISTLPALQNIDLSDERIVETIETSYNLLTETQKEKIIGYTVIPQMKFKLNSLKENALQVFEKIEKLPSTTTVKTTDRSAIEVARNEYSQLTVAQKGLITNSVKLDRVEKTLAQLESTTIFKIVIDILTLPEVEKITLNDRPKIVAIEKIYNELTTNQQQLITNYSKLQLLNAQLEVISKENSEKAQIAIKQINNLPKKITQADKNTIEQARLAYEKLTVEQQSIVGNYEQLVEAETQLQSIIEVDMKAAQKVSDLINVISSGKLQLKDEAAINLVRKMFNTLSVSQQKLVNNKGDLTKAESAMKKLKNEVIVTSKTAKLSVPTVENTTTTISGTASKSTKIYLYNGSKLLQSAAVTDSGTYSLKISKQKKNTKLKFVLKNIEGKTVKTLTKTVLAAKVSAVKSVKATTIKVTGSASKNNTIQIYKNSKRIATSKVNSKGTFITKIVKQKKGSKLNVYAVDHANNKSSKTTVTVK</sequence>
<dbReference type="RefSeq" id="WP_109305968.1">
    <property type="nucleotide sequence ID" value="NZ_BJUF01000028.1"/>
</dbReference>
<evidence type="ECO:0000256" key="1">
    <source>
        <dbReference type="SAM" id="Coils"/>
    </source>
</evidence>